<dbReference type="EMBL" id="JACYHB010000001">
    <property type="protein sequence ID" value="MBD8077701.1"/>
    <property type="molecule type" value="Genomic_DNA"/>
</dbReference>
<keyword evidence="2" id="KW-1185">Reference proteome</keyword>
<accession>A0A927G617</accession>
<sequence>MPIDSNGIWQYEETDAEATASDLLNLLATSTSDAVSDVNVRVDGLTPDTGRFDLTPSDGITVVSELNARRVGDVVEITGYVSGPFPANTNTYIVDTEGVPEALRPTGTARWGTAYLAGNLTGSALVRAEGSVGLVNPPGASAASAQFSIIYTVTS</sequence>
<reference evidence="1" key="2">
    <citation type="submission" date="2020-09" db="EMBL/GenBank/DDBJ databases">
        <authorList>
            <person name="Yu Y."/>
        </authorList>
    </citation>
    <scope>NUCLEOTIDE SEQUENCE</scope>
    <source>
        <strain evidence="1">KCTC 49039</strain>
    </source>
</reference>
<protein>
    <submittedName>
        <fullName evidence="1">Uncharacterized protein</fullName>
    </submittedName>
</protein>
<dbReference type="Proteomes" id="UP000610846">
    <property type="component" value="Unassembled WGS sequence"/>
</dbReference>
<dbReference type="AlphaFoldDB" id="A0A927G617"/>
<comment type="caution">
    <text evidence="1">The sequence shown here is derived from an EMBL/GenBank/DDBJ whole genome shotgun (WGS) entry which is preliminary data.</text>
</comment>
<dbReference type="RefSeq" id="WP_191827267.1">
    <property type="nucleotide sequence ID" value="NZ_JACYHB010000001.1"/>
</dbReference>
<name>A0A927G617_9MICO</name>
<evidence type="ECO:0000313" key="2">
    <source>
        <dbReference type="Proteomes" id="UP000610846"/>
    </source>
</evidence>
<reference evidence="1" key="1">
    <citation type="journal article" date="2018" name="Curr. Microbiol.">
        <title>Cellulosimicrobium arenosum sp. nov., Isolated from Marine Sediment Sand.</title>
        <authorList>
            <person name="Oh M."/>
            <person name="Kim J.H."/>
            <person name="Yoon J.H."/>
            <person name="Schumann P."/>
            <person name="Kim W."/>
        </authorList>
    </citation>
    <scope>NUCLEOTIDE SEQUENCE</scope>
    <source>
        <strain evidence="1">KCTC 49039</strain>
    </source>
</reference>
<gene>
    <name evidence="1" type="ORF">IF651_01320</name>
</gene>
<proteinExistence type="predicted"/>
<organism evidence="1 2">
    <name type="scientific">Cellulosimicrobium arenosum</name>
    <dbReference type="NCBI Taxonomy" id="2708133"/>
    <lineage>
        <taxon>Bacteria</taxon>
        <taxon>Bacillati</taxon>
        <taxon>Actinomycetota</taxon>
        <taxon>Actinomycetes</taxon>
        <taxon>Micrococcales</taxon>
        <taxon>Promicromonosporaceae</taxon>
        <taxon>Cellulosimicrobium</taxon>
    </lineage>
</organism>
<evidence type="ECO:0000313" key="1">
    <source>
        <dbReference type="EMBL" id="MBD8077701.1"/>
    </source>
</evidence>